<feature type="region of interest" description="Disordered" evidence="1">
    <location>
        <begin position="2028"/>
        <end position="2160"/>
    </location>
</feature>
<organism evidence="2 3">
    <name type="scientific">Cyclospora cayetanensis</name>
    <dbReference type="NCBI Taxonomy" id="88456"/>
    <lineage>
        <taxon>Eukaryota</taxon>
        <taxon>Sar</taxon>
        <taxon>Alveolata</taxon>
        <taxon>Apicomplexa</taxon>
        <taxon>Conoidasida</taxon>
        <taxon>Coccidia</taxon>
        <taxon>Eucoccidiorida</taxon>
        <taxon>Eimeriorina</taxon>
        <taxon>Eimeriidae</taxon>
        <taxon>Cyclospora</taxon>
    </lineage>
</organism>
<evidence type="ECO:0000256" key="1">
    <source>
        <dbReference type="SAM" id="MobiDB-lite"/>
    </source>
</evidence>
<evidence type="ECO:0000313" key="2">
    <source>
        <dbReference type="EMBL" id="OEH75896.1"/>
    </source>
</evidence>
<reference evidence="2 3" key="1">
    <citation type="journal article" date="2016" name="BMC Genomics">
        <title>Comparative genomics reveals Cyclospora cayetanensis possesses coccidia-like metabolism and invasion components but unique surface antigens.</title>
        <authorList>
            <person name="Liu S."/>
            <person name="Wang L."/>
            <person name="Zheng H."/>
            <person name="Xu Z."/>
            <person name="Roellig D.M."/>
            <person name="Li N."/>
            <person name="Frace M.A."/>
            <person name="Tang K."/>
            <person name="Arrowood M.J."/>
            <person name="Moss D.M."/>
            <person name="Zhang L."/>
            <person name="Feng Y."/>
            <person name="Xiao L."/>
        </authorList>
    </citation>
    <scope>NUCLEOTIDE SEQUENCE [LARGE SCALE GENOMIC DNA]</scope>
    <source>
        <strain evidence="2 3">CHN_HEN01</strain>
    </source>
</reference>
<dbReference type="VEuPathDB" id="ToxoDB:cyc_04981"/>
<dbReference type="Proteomes" id="UP000095192">
    <property type="component" value="Unassembled WGS sequence"/>
</dbReference>
<evidence type="ECO:0000313" key="3">
    <source>
        <dbReference type="Proteomes" id="UP000095192"/>
    </source>
</evidence>
<feature type="compositionally biased region" description="Low complexity" evidence="1">
    <location>
        <begin position="2098"/>
        <end position="2155"/>
    </location>
</feature>
<keyword evidence="3" id="KW-1185">Reference proteome</keyword>
<sequence>MAGGSPFKGREAPRGLLCREFAVGLGSVSSLMEIVEERKRAWALEVAKRARRASAIYCGSAVFGKLQADGSYSISPEEAPNCRSLCRALLHKHGPACDDSADPYSCLLGYRSDRWFPEEYKEHCFYSKPSLQQPDFERSVASEDCMRKGMEAWLALTRRGGDSWEAFLSEVPPSCTFTRARPESSRVAARAQATFPESAALMALSKVPVSRFYIISRRQVSGSAAEDAGPLMESAIVPGDYWNALEDGERADWLVTTTFVAPTEVTALEPLQEALTGRREGKAICLFRVADVERVRFGMIPGDNCRGFIGVLYVAALEADPAPGFDAASRGFDLCVARRVFQRKVMLDGSSVEALQLRTRVTVGSPCGVESGMDKGFWEVAFYALRYPQARGVEGQPPGGECPWKGSIQLSNKCFLRLKTERDMHQWDFFSANAVCRAFTVAQEHVEGLEACFERSLPPSRYVCPPSICSRAACQGASLGRVGVPRSEGGAETRFLSMPFSTQEMAAAKGEEGSWIGLFQASQLPLVVPGRSSAFRRKEAECPMEAPQSADGTGSLYSQIRAACPAAAMWPQWRPVSDGLTAQRWDPLFCDGQPQALDGAKFADCAVISFQKQGAPPCLKARSCDAPLSAICSVKLRTGPQVLAKGSRGSGELPVVSCSTKNNAACWISLALPAVDWWTDSLALGTPKGRHSFPFGHLALMAFCGSGSLLAGPWTPSQRLNLAKDKAFRELDAGSYELCYCPLVRGGEAAATCTEGREFVHLRALLNLLSDEKGETWPRVQILPEVPLKALPGNSNAGTSLILRPEANEISPGVVFCTVGKAARRRTDDTCRFTLESPDAEEKLVTLSIVPVGANDAPYEPAALCSRPGATMTVNVKGITTVDVRPFLPFSHKHAICAQGSLIGTLITSAKTNSAADFVNGLKLKFPHDTINQAVFEVSVSGYFSYTVGSAVLLLVEAVYEDDNYCSSHLIYDQSAYKEYMGVFDSLNLLLLFTVPAPTVRTKLCLLNPNSYYHVEVAAFFPNTIAVKLLQGTQQCPFDPADPEYSTFEGDPSDIVAVLEADAMDMTMTFASTTILEFQLAEQLKPWLADRGIATICMTQEGMEDSTTSCWENETCTMQLGYMRWVGPTESYDKAFVCKEEEECIVDVEGKHMDFLSMHFSRLAALETCGELRGIGTLSVFGTYQSVDLSAPSDDYSWLQVASHSSPLAPVSSASTEGSAGLKAQDHAQARLSLLESASTHSSASVSFVLKTDKKGGTQELCWNPAAGSFYNLLDHTVYVGRIVFVSRPTLKTMEVVPQSVAGGTEGAQAVKIEAEVGLDRADLTGSTKVYLKNAPTTDTALVDTCDYTTDAAGDLITAISAMSAVSSTSENVNLATAVLANPQVPSSVCLVQFMMPTSFSNDIPYAFYMGRLPGAHVPSANLDATCTLDRSTDCTAKGALTNVSALDWKGNPWPLQASPPAKMTVLAAPFDSCPSNPRELLNVVSATERLTSEQILSEFTRNTVSVTLERLSPLLALRGRATLCVLDDNCQDPQTGECVASLGKARWIGPTVITHVDTLCTEVKGGRCKVSITGFNMKSVDYSRPRLAVTSACGDGTTELFTEADEVDVEDDVAVFSVPVLAGWGLHLCWNPVVMVLTPGFDSGGFTLQSEYTFDIGSFSVLPLPIVTGRSVSSKTVTTAVVEVELNALLDPTSVAAFGGPLPSQGLWNGMSREPYSPGSTCSISSSTVYSFRATSVSIETVNVRSREDGSFQETGKESAEAAVTQISFEFDAEEVSYTYCWHTAVFDANHQIWQMPCYQWLMSCYQWQMPQKLRELILRLRTPLVNIAGPSDAQLGGVYATAALSLGFVPCMSGTSDPDACIFSVVATAPSEPDLYPNGETAPLINAETVDPSKPMRLLEPHTVNDCLYYNLGAGRAWLSENGKGTICWHSDVTASRTPVKIAQALWLGPPFIRNQPMYVTCSHVAVCNVSVHGKNFSFMDHSVTRLAVLESCGTAKGLGVAQLRTVKSEHASFLMIRETPSYELVTEDDLEPDRRDSSSRGRATAPIMLQLLGKTAAPKDDSSTKKEVGADQSLADPASSAGSGVSSDKTNGTGASDSANAANSMDASNSMDAADASNSANASDAADSMDASNSANAPDAADSMDATDASSSKHQPQDETISFWVFRGKPGIYEICWNSDITPNADASAYSEYLGKFEMMPILSVTDEAVVCVSDDLSTCTLEITIEVEAIEVTDGSVVLILAAQDGTAECAPVTPADLEVLAIMPHRSSWDAAHEISELTYSTPLSKASRKLCLVTFDNATSTIGTAQYAGNIPGYSAPKEHAIHEDVCTADPTRPCSVTLEPSPVSSFFDLDNRIPQEGETTPSFDAFPDLRAYLPAESRLYVLEGDVLCPASASDKLYTTATEDPASGIAALPQAFAEIGSLVYQLTDAQQRWLMETLVATLCWTAPDCTEDSQMPTSRPCTKKVGVLTWAGPLVKEPLATITCRLEMPCTFVVQGINLALMDHQKSRVAFLKQCGGSEGPGIASVKEYPENYSPVLFKEAAGAASGSGSFLAVNSRVTRHWRDISMHRHSRLTKLRHMHGDPFALLQGIPENAHVLTDSLTVEASQPVDDTVSICWNPLTVPTDNLSDFTMTIGKAIGYTITNIVAFCTSGSLCGIQVETRGAALEGKQLKLRAVWGSCSSVFDSPAELPDGGMFAYVEGQTYAFTSPVAARSDSLHVYELCWCDERFSPDCGNMDYGLTVGSLSVQTMDRENVACLKDDSATCVVSIPDTLRDKSYVYVSEYRESSPYTCVTPLSVVSADGTKVQGTDVEVSIPYSALESAGLIDKPVAICWTGKESPSGKASVPVWEASYLGNIIFVDARADTNMLYAGVPPQISILATGLIGTQASLAGLPLSLKQVYLKDKSKCSATSRTTLSVPLPLERLSAAKETPGYEISFAASTVLTRILSKSTTDVTKLSLCWCNASQTCVKAAEFSSELAQLVYFRPATGVEHQCTYDSTCLMNILDFPGMGKLPFTAQLLIRTDCTDPTPIPELPDEGTMTLREHTGIVSSEETGAHSGLEPHAYGFESLVIREQALAKTQQLRKRICYCSDSTDCSPKRLMDIGELVITDVWDTDFRISVVARIDVPLTIKAPLTQKSDQRQLVVARGDFLEPCNLENDATKCSISLRDFPKETWESEQQAILQIYDPSLPKDPLDSRPIPFVRIASLTPAGPWEPDQSFFCQIGGLCEVTVEVLNRRATDRIALLQRCGEESRNSIGLSAAGEKVEGRAIAARFQWTARLSLSPAEMEAGMEVCWKALERATEGTDALVDYSAKFGTVSIRGIFPGQNALCFIGSTCTVDGLKAQHLVSGNQVLLLKGGCGSEGTELPVIPNGGIMTISSSSETSVTLSIPEVLPARSLVMCGCTEATCRTAADHGWRIGELSLKGPDSQAPHLEVSARVDIRMTLSGDFDDKFFLQLKKGTSCTTGTADATWPSQGFAPIFENQATWKAFDEGLGPLSVCLCHNSEGEGLSDSSSGSQIPLAVCEDPDNYVTKVGQIFVSGPLKQHEAFSCRTGAICIVQFRRIGLDSDAARKEWTSTQVYTQKEDCSIAGTVLHSGGIYISDTEVGEKIASDDPAYPIVYETRESVFLFRHPVELGAGSYSLCWKPEGGTVGITLGTFSIEGPLTEHKLVPVVIGKKFDVSVAMNSVLKEEDLQYYRIWAHPYKGDDVFEDFDCKSQMKLIAPPDAADCTFSNGPPTALKLKDTGSVLVWENVCVVGDELEPDATAGDKYAVCFCDGHLMGCSTADRFQTLVQAWHLTGPLPIVRETQQRYLAGTRFSLEIEGVGMQGTPVIGLAPAFNVVTNTRYTCRSSEKEVLGKFSGTVSADGTRATFTNVYVPFTVTAGLLCWCADGECEAASDFLVQLSRYGVAGPSFVILQAIVNSYFNVQLVGSTLNRSDAITIRKPSESCGAAGTESMDATLILPEEGRTLNSLGTTKGFTISENALSGETEKTWTSWLMRIGGSVSGSLKICYCSSLENSCGEPGSVSALAGYIQIRGPAKGDLELVATEEYGEYLIVRGTNLSTRNLLRYFQYSSSEVAPTAEEEATICSNPINVAGGVTTYPEVVNASGTEQYFSVTVTVGKQYVACWSFGEDTTSVPDTMTRSRSAPIFASSEAEDPIDIRRSLLQDDEVTEGSSGDAASGDVLLDADDSSLSAVSAPNKWFFISLFSQTGFQQGVHNIVKGHEDTIVIHGVLNATDTYEAVLGKSHESSECSDILKNGSLRSSISITTASVTESRMVLQ</sequence>
<feature type="compositionally biased region" description="Polar residues" evidence="1">
    <location>
        <begin position="2083"/>
        <end position="2097"/>
    </location>
</feature>
<feature type="compositionally biased region" description="Basic and acidic residues" evidence="1">
    <location>
        <begin position="2060"/>
        <end position="2072"/>
    </location>
</feature>
<dbReference type="InParanoid" id="A0A1D3CXI0"/>
<dbReference type="EMBL" id="JROU02001595">
    <property type="protein sequence ID" value="OEH75896.1"/>
    <property type="molecule type" value="Genomic_DNA"/>
</dbReference>
<gene>
    <name evidence="2" type="ORF">cyc_04981</name>
</gene>
<accession>A0A1D3CXI0</accession>
<comment type="caution">
    <text evidence="2">The sequence shown here is derived from an EMBL/GenBank/DDBJ whole genome shotgun (WGS) entry which is preliminary data.</text>
</comment>
<name>A0A1D3CXI0_9EIME</name>
<protein>
    <submittedName>
        <fullName evidence="2">Cysteine repeat modular</fullName>
    </submittedName>
</protein>
<proteinExistence type="predicted"/>